<organism evidence="2 3">
    <name type="scientific">Apiospora hydei</name>
    <dbReference type="NCBI Taxonomy" id="1337664"/>
    <lineage>
        <taxon>Eukaryota</taxon>
        <taxon>Fungi</taxon>
        <taxon>Dikarya</taxon>
        <taxon>Ascomycota</taxon>
        <taxon>Pezizomycotina</taxon>
        <taxon>Sordariomycetes</taxon>
        <taxon>Xylariomycetidae</taxon>
        <taxon>Amphisphaeriales</taxon>
        <taxon>Apiosporaceae</taxon>
        <taxon>Apiospora</taxon>
    </lineage>
</organism>
<keyword evidence="1" id="KW-0732">Signal</keyword>
<comment type="caution">
    <text evidence="2">The sequence shown here is derived from an EMBL/GenBank/DDBJ whole genome shotgun (WGS) entry which is preliminary data.</text>
</comment>
<sequence>MKSAVPSIALLLATCSQLSYGHDHGHLNARDGDEPCTRRADMKLCSGGNGTGDCYPNTFAFQKCYDLAGSWTQARTLTPHQTWYDCYAYTTPCPSITPAAEVDCKPAMDCDLKINNAENAKALFFPGTDYRSWDLQLYHLQGMIKSFACFSRLPSGESSIVE</sequence>
<evidence type="ECO:0000313" key="3">
    <source>
        <dbReference type="Proteomes" id="UP001433268"/>
    </source>
</evidence>
<dbReference type="RefSeq" id="XP_066661333.1">
    <property type="nucleotide sequence ID" value="XM_066819145.1"/>
</dbReference>
<proteinExistence type="predicted"/>
<dbReference type="GeneID" id="92052205"/>
<feature type="signal peptide" evidence="1">
    <location>
        <begin position="1"/>
        <end position="21"/>
    </location>
</feature>
<keyword evidence="3" id="KW-1185">Reference proteome</keyword>
<evidence type="ECO:0000256" key="1">
    <source>
        <dbReference type="SAM" id="SignalP"/>
    </source>
</evidence>
<name>A0ABR1UY49_9PEZI</name>
<evidence type="ECO:0000313" key="2">
    <source>
        <dbReference type="EMBL" id="KAK8062734.1"/>
    </source>
</evidence>
<dbReference type="Proteomes" id="UP001433268">
    <property type="component" value="Unassembled WGS sequence"/>
</dbReference>
<gene>
    <name evidence="2" type="ORF">PG997_014831</name>
</gene>
<protein>
    <submittedName>
        <fullName evidence="2">Uncharacterized protein</fullName>
    </submittedName>
</protein>
<reference evidence="2 3" key="1">
    <citation type="submission" date="2023-01" db="EMBL/GenBank/DDBJ databases">
        <title>Analysis of 21 Apiospora genomes using comparative genomics revels a genus with tremendous synthesis potential of carbohydrate active enzymes and secondary metabolites.</title>
        <authorList>
            <person name="Sorensen T."/>
        </authorList>
    </citation>
    <scope>NUCLEOTIDE SEQUENCE [LARGE SCALE GENOMIC DNA]</scope>
    <source>
        <strain evidence="2 3">CBS 114990</strain>
    </source>
</reference>
<dbReference type="EMBL" id="JAQQWN010000010">
    <property type="protein sequence ID" value="KAK8062734.1"/>
    <property type="molecule type" value="Genomic_DNA"/>
</dbReference>
<feature type="chain" id="PRO_5045712610" evidence="1">
    <location>
        <begin position="22"/>
        <end position="162"/>
    </location>
</feature>
<accession>A0ABR1UY49</accession>